<evidence type="ECO:0000259" key="7">
    <source>
        <dbReference type="PROSITE" id="PS51036"/>
    </source>
</evidence>
<organism evidence="9 10">
    <name type="scientific">Cucurbita moschata</name>
    <name type="common">Winter crookneck squash</name>
    <name type="synonym">Cucurbita pepo var. moschata</name>
    <dbReference type="NCBI Taxonomy" id="3662"/>
    <lineage>
        <taxon>Eukaryota</taxon>
        <taxon>Viridiplantae</taxon>
        <taxon>Streptophyta</taxon>
        <taxon>Embryophyta</taxon>
        <taxon>Tracheophyta</taxon>
        <taxon>Spermatophyta</taxon>
        <taxon>Magnoliopsida</taxon>
        <taxon>eudicotyledons</taxon>
        <taxon>Gunneridae</taxon>
        <taxon>Pentapetalae</taxon>
        <taxon>rosids</taxon>
        <taxon>fabids</taxon>
        <taxon>Cucurbitales</taxon>
        <taxon>Cucurbitaceae</taxon>
        <taxon>Cucurbiteae</taxon>
        <taxon>Cucurbita</taxon>
    </lineage>
</organism>
<evidence type="ECO:0000256" key="1">
    <source>
        <dbReference type="ARBA" id="ARBA00003732"/>
    </source>
</evidence>
<proteinExistence type="predicted"/>
<comment type="function">
    <text evidence="1">May be involved in environmental stress response.</text>
</comment>
<reference evidence="10" key="1">
    <citation type="submission" date="2025-08" db="UniProtKB">
        <authorList>
            <consortium name="RefSeq"/>
        </authorList>
    </citation>
    <scope>IDENTIFICATION</scope>
    <source>
        <tissue evidence="10">Young leaves</tissue>
    </source>
</reference>
<feature type="domain" description="A20-type" evidence="7">
    <location>
        <begin position="10"/>
        <end position="44"/>
    </location>
</feature>
<dbReference type="InterPro" id="IPR000058">
    <property type="entry name" value="Znf_AN1"/>
</dbReference>
<dbReference type="Proteomes" id="UP000504609">
    <property type="component" value="Unplaced"/>
</dbReference>
<dbReference type="PANTHER" id="PTHR10634:SF124">
    <property type="entry name" value="ZINC FINGER A20 AND AN1 DOMAIN-CONTAINING STRESS-ASSOCIATED PROTEIN 8-RELATED"/>
    <property type="match status" value="1"/>
</dbReference>
<dbReference type="AlphaFoldDB" id="A0A6J1G2C5"/>
<keyword evidence="2" id="KW-0479">Metal-binding</keyword>
<evidence type="ECO:0000256" key="2">
    <source>
        <dbReference type="ARBA" id="ARBA00022723"/>
    </source>
</evidence>
<dbReference type="Pfam" id="PF01428">
    <property type="entry name" value="zf-AN1"/>
    <property type="match status" value="1"/>
</dbReference>
<dbReference type="InterPro" id="IPR035896">
    <property type="entry name" value="AN1-like_Znf"/>
</dbReference>
<dbReference type="Pfam" id="PF01754">
    <property type="entry name" value="zf-A20"/>
    <property type="match status" value="1"/>
</dbReference>
<evidence type="ECO:0000313" key="9">
    <source>
        <dbReference type="Proteomes" id="UP000504609"/>
    </source>
</evidence>
<keyword evidence="9" id="KW-1185">Reference proteome</keyword>
<protein>
    <submittedName>
        <fullName evidence="10">Zinc finger A20 and AN1 domain-containing stress-associated protein 6-like</fullName>
    </submittedName>
</protein>
<dbReference type="GeneID" id="111450045"/>
<accession>A0A6J1G2C5</accession>
<dbReference type="Gene3D" id="1.20.5.4770">
    <property type="match status" value="1"/>
</dbReference>
<dbReference type="GO" id="GO:0003677">
    <property type="term" value="F:DNA binding"/>
    <property type="evidence" value="ECO:0007669"/>
    <property type="project" value="InterPro"/>
</dbReference>
<dbReference type="SUPFAM" id="SSF57716">
    <property type="entry name" value="Glucocorticoid receptor-like (DNA-binding domain)"/>
    <property type="match status" value="1"/>
</dbReference>
<dbReference type="InterPro" id="IPR002653">
    <property type="entry name" value="Znf_A20"/>
</dbReference>
<dbReference type="PROSITE" id="PS51036">
    <property type="entry name" value="ZF_A20"/>
    <property type="match status" value="1"/>
</dbReference>
<keyword evidence="4" id="KW-0862">Zinc</keyword>
<evidence type="ECO:0000256" key="4">
    <source>
        <dbReference type="ARBA" id="ARBA00022833"/>
    </source>
</evidence>
<feature type="region of interest" description="Disordered" evidence="6">
    <location>
        <begin position="51"/>
        <end position="93"/>
    </location>
</feature>
<evidence type="ECO:0000256" key="6">
    <source>
        <dbReference type="SAM" id="MobiDB-lite"/>
    </source>
</evidence>
<feature type="domain" description="AN1-type" evidence="8">
    <location>
        <begin position="93"/>
        <end position="139"/>
    </location>
</feature>
<gene>
    <name evidence="10" type="primary">LOC111450045</name>
</gene>
<dbReference type="RefSeq" id="XP_022945957.1">
    <property type="nucleotide sequence ID" value="XM_023090189.1"/>
</dbReference>
<evidence type="ECO:0000259" key="8">
    <source>
        <dbReference type="PROSITE" id="PS51039"/>
    </source>
</evidence>
<dbReference type="SMART" id="SM00259">
    <property type="entry name" value="ZnF_A20"/>
    <property type="match status" value="1"/>
</dbReference>
<evidence type="ECO:0000256" key="3">
    <source>
        <dbReference type="ARBA" id="ARBA00022771"/>
    </source>
</evidence>
<evidence type="ECO:0000256" key="5">
    <source>
        <dbReference type="PROSITE-ProRule" id="PRU00449"/>
    </source>
</evidence>
<dbReference type="PROSITE" id="PS51039">
    <property type="entry name" value="ZF_AN1"/>
    <property type="match status" value="1"/>
</dbReference>
<dbReference type="KEGG" id="cmos:111450045"/>
<keyword evidence="3 5" id="KW-0863">Zinc-finger</keyword>
<sequence>MAGFGGSENSNDSPLCANNCGFFGNPKTRNLCSICYAAFLKENLISIPTKPDEVAQRRQDSDDSLKSDLESIEVSESETAMNPSCPETDSKAPARKNRCGLCNKKVGLLGFSCRCGGLFCRMHRFEDKHGCHFDTKTVERERLGRQMIEIKGDKLEYRV</sequence>
<name>A0A6J1G2C5_CUCMO</name>
<dbReference type="SMART" id="SM00154">
    <property type="entry name" value="ZnF_AN1"/>
    <property type="match status" value="1"/>
</dbReference>
<feature type="compositionally biased region" description="Basic and acidic residues" evidence="6">
    <location>
        <begin position="51"/>
        <end position="69"/>
    </location>
</feature>
<dbReference type="Gene3D" id="4.10.1110.10">
    <property type="entry name" value="AN1-like Zinc finger"/>
    <property type="match status" value="1"/>
</dbReference>
<dbReference type="PANTHER" id="PTHR10634">
    <property type="entry name" value="AN1-TYPE ZINC FINGER PROTEIN"/>
    <property type="match status" value="1"/>
</dbReference>
<dbReference type="SUPFAM" id="SSF118310">
    <property type="entry name" value="AN1-like Zinc finger"/>
    <property type="match status" value="1"/>
</dbReference>
<feature type="compositionally biased region" description="Polar residues" evidence="6">
    <location>
        <begin position="77"/>
        <end position="87"/>
    </location>
</feature>
<evidence type="ECO:0000313" key="10">
    <source>
        <dbReference type="RefSeq" id="XP_022945957.1"/>
    </source>
</evidence>
<dbReference type="InterPro" id="IPR050652">
    <property type="entry name" value="AN1_A20_ZnFinger"/>
</dbReference>
<dbReference type="GO" id="GO:0008270">
    <property type="term" value="F:zinc ion binding"/>
    <property type="evidence" value="ECO:0007669"/>
    <property type="project" value="UniProtKB-KW"/>
</dbReference>